<feature type="binding site" evidence="10">
    <location>
        <position position="368"/>
    </location>
    <ligand>
        <name>substrate</name>
    </ligand>
</feature>
<evidence type="ECO:0000256" key="5">
    <source>
        <dbReference type="ARBA" id="ARBA00022723"/>
    </source>
</evidence>
<evidence type="ECO:0000256" key="7">
    <source>
        <dbReference type="ARBA" id="ARBA00023239"/>
    </source>
</evidence>
<evidence type="ECO:0000256" key="8">
    <source>
        <dbReference type="ARBA" id="ARBA00051467"/>
    </source>
</evidence>
<reference evidence="12 13" key="1">
    <citation type="submission" date="2018-06" db="EMBL/GenBank/DDBJ databases">
        <authorList>
            <consortium name="Pathogen Informatics"/>
            <person name="Doyle S."/>
        </authorList>
    </citation>
    <scope>NUCLEOTIDE SEQUENCE [LARGE SCALE GENOMIC DNA]</scope>
    <source>
        <strain evidence="12 13">NCTC9140</strain>
    </source>
</reference>
<feature type="binding site" evidence="10">
    <location>
        <begin position="346"/>
        <end position="349"/>
    </location>
    <ligand>
        <name>substrate</name>
    </ligand>
</feature>
<dbReference type="SUPFAM" id="SSF102588">
    <property type="entry name" value="LmbE-like"/>
    <property type="match status" value="1"/>
</dbReference>
<evidence type="ECO:0000256" key="3">
    <source>
        <dbReference type="ARBA" id="ARBA00011643"/>
    </source>
</evidence>
<comment type="subunit">
    <text evidence="3">Homohexamer.</text>
</comment>
<dbReference type="InterPro" id="IPR003737">
    <property type="entry name" value="GlcNAc_PI_deacetylase-related"/>
</dbReference>
<dbReference type="SUPFAM" id="SSF89562">
    <property type="entry name" value="RraA-like"/>
    <property type="match status" value="1"/>
</dbReference>
<evidence type="ECO:0000313" key="13">
    <source>
        <dbReference type="Proteomes" id="UP000254938"/>
    </source>
</evidence>
<dbReference type="GO" id="GO:0047443">
    <property type="term" value="F:4-hydroxy-4-methyl-2-oxoglutarate aldolase activity"/>
    <property type="evidence" value="ECO:0007669"/>
    <property type="project" value="UniProtKB-EC"/>
</dbReference>
<dbReference type="EMBL" id="UGKQ01000007">
    <property type="protein sequence ID" value="STS78935.1"/>
    <property type="molecule type" value="Genomic_DNA"/>
</dbReference>
<dbReference type="Pfam" id="PF02585">
    <property type="entry name" value="PIG-L"/>
    <property type="match status" value="1"/>
</dbReference>
<evidence type="ECO:0000313" key="12">
    <source>
        <dbReference type="EMBL" id="STS78935.1"/>
    </source>
</evidence>
<comment type="catalytic activity">
    <reaction evidence="8">
        <text>2-hydroxy-4-oxobutane-1,2,4-tricarboxylate = oxaloacetate + pyruvate</text>
        <dbReference type="Rhea" id="RHEA:28935"/>
        <dbReference type="ChEBI" id="CHEBI:15361"/>
        <dbReference type="ChEBI" id="CHEBI:16452"/>
        <dbReference type="ChEBI" id="CHEBI:58075"/>
        <dbReference type="EC" id="4.1.3.17"/>
    </reaction>
</comment>
<keyword evidence="6 10" id="KW-0460">Magnesium</keyword>
<dbReference type="InterPro" id="IPR014165">
    <property type="entry name" value="LigK_PcmE"/>
</dbReference>
<dbReference type="Gene3D" id="3.50.30.40">
    <property type="entry name" value="Ribonuclease E inhibitor RraA/RraA-like"/>
    <property type="match status" value="1"/>
</dbReference>
<dbReference type="GO" id="GO:0019336">
    <property type="term" value="P:phenol-containing compound catabolic process"/>
    <property type="evidence" value="ECO:0007669"/>
    <property type="project" value="UniProtKB-ARBA"/>
</dbReference>
<dbReference type="Pfam" id="PF03737">
    <property type="entry name" value="RraA-like"/>
    <property type="match status" value="1"/>
</dbReference>
<dbReference type="GO" id="GO:0042537">
    <property type="term" value="P:benzene-containing compound metabolic process"/>
    <property type="evidence" value="ECO:0007669"/>
    <property type="project" value="UniProtKB-ARBA"/>
</dbReference>
<proteinExistence type="inferred from homology"/>
<dbReference type="AlphaFoldDB" id="A0A377TH14"/>
<gene>
    <name evidence="12" type="primary">proA_1</name>
    <name evidence="12" type="ORF">NCTC9140_00571</name>
</gene>
<evidence type="ECO:0000256" key="11">
    <source>
        <dbReference type="SAM" id="MobiDB-lite"/>
    </source>
</evidence>
<evidence type="ECO:0000256" key="9">
    <source>
        <dbReference type="ARBA" id="ARBA00061585"/>
    </source>
</evidence>
<dbReference type="PANTHER" id="PTHR33254:SF16">
    <property type="entry name" value="BLR3842 PROTEIN"/>
    <property type="match status" value="1"/>
</dbReference>
<keyword evidence="7 12" id="KW-0456">Lyase</keyword>
<dbReference type="FunFam" id="3.50.30.40:FF:000002">
    <property type="entry name" value="4-carboxy-4-hydroxy-2-oxoadipate aldolase/oxaloacetate decarboxylase"/>
    <property type="match status" value="1"/>
</dbReference>
<dbReference type="PANTHER" id="PTHR33254">
    <property type="entry name" value="4-HYDROXY-4-METHYL-2-OXOGLUTARATE ALDOLASE 3-RELATED"/>
    <property type="match status" value="1"/>
</dbReference>
<sequence>MSHPVSEKSALVVSAHSADFVWRAGGAIALHALQGYQVHVVCLSFGERGESAKLWRKGNMTEEAVKQVRREEAQAAAAILGASVEFFDIGDYPLRADKETLFRLADVYRRIQPHFILTHSLQDPYNYDHPLASHLAQEARIIAQAEGYRPGEKIVAAPPGLLFRTAPAGAVQLETRCVAGHHRRLGEKVSGHSVHAGSGASVGILHPRGAAARGAGQAQYRHHGRARYRSRRSLPEHLPPRNGEPGMNLLNKKGLVIRHLPRHDEAVLRRCEAAGVATLHEAWDRQGLMGPAIRPIQQGVSRAGNAVTVLVTPGDNWMFHVAVEQCRAGDILVVAPTSPCGDGFFGDLLATSLQARGVVGLVGDIGIRDSQTLREMGFAVWSRQVYAQGTVKESLGSVNVPVICAGQLVQPGDVVVADDDGVVVLPHARVRDVLHKAEARMSNELAKRERMRNGELGLDIYAMRPRLAEKGLRYYDRADEVEE</sequence>
<comment type="catalytic activity">
    <reaction evidence="1">
        <text>4-hydroxy-4-methyl-2-oxoglutarate = 2 pyruvate</text>
        <dbReference type="Rhea" id="RHEA:22748"/>
        <dbReference type="ChEBI" id="CHEBI:15361"/>
        <dbReference type="ChEBI" id="CHEBI:58276"/>
        <dbReference type="EC" id="4.1.3.17"/>
    </reaction>
</comment>
<dbReference type="NCBIfam" id="TIGR02798">
    <property type="entry name" value="ligK_PcmE"/>
    <property type="match status" value="1"/>
</dbReference>
<accession>A0A377TH14</accession>
<comment type="cofactor">
    <cofactor evidence="2 10">
        <name>Mg(2+)</name>
        <dbReference type="ChEBI" id="CHEBI:18420"/>
    </cofactor>
</comment>
<dbReference type="Proteomes" id="UP000254938">
    <property type="component" value="Unassembled WGS sequence"/>
</dbReference>
<keyword evidence="5 10" id="KW-0479">Metal-binding</keyword>
<dbReference type="NCBIfam" id="NF006731">
    <property type="entry name" value="PRK09262.1"/>
    <property type="match status" value="1"/>
</dbReference>
<dbReference type="Gene3D" id="3.40.50.10320">
    <property type="entry name" value="LmbE-like"/>
    <property type="match status" value="1"/>
</dbReference>
<feature type="binding site" evidence="10">
    <location>
        <position position="369"/>
    </location>
    <ligand>
        <name>Mg(2+)</name>
        <dbReference type="ChEBI" id="CHEBI:18420"/>
    </ligand>
</feature>
<name>A0A377TH14_KLEPN</name>
<dbReference type="GO" id="GO:0046872">
    <property type="term" value="F:metal ion binding"/>
    <property type="evidence" value="ECO:0007669"/>
    <property type="project" value="UniProtKB-KW"/>
</dbReference>
<comment type="similarity">
    <text evidence="9">Belongs to the LigK/PcmE family.</text>
</comment>
<dbReference type="InterPro" id="IPR036704">
    <property type="entry name" value="RraA/RraA-like_sf"/>
</dbReference>
<protein>
    <recommendedName>
        <fullName evidence="4">4-hydroxy-4-methyl-2-oxoglutarate aldolase</fullName>
        <ecNumber evidence="4">4.1.3.17</ecNumber>
    </recommendedName>
</protein>
<evidence type="ECO:0000256" key="6">
    <source>
        <dbReference type="ARBA" id="ARBA00022842"/>
    </source>
</evidence>
<evidence type="ECO:0000256" key="2">
    <source>
        <dbReference type="ARBA" id="ARBA00001946"/>
    </source>
</evidence>
<feature type="region of interest" description="Disordered" evidence="11">
    <location>
        <begin position="214"/>
        <end position="249"/>
    </location>
</feature>
<dbReference type="InterPro" id="IPR024078">
    <property type="entry name" value="LmbE-like_dom_sf"/>
</dbReference>
<feature type="compositionally biased region" description="Basic residues" evidence="11">
    <location>
        <begin position="220"/>
        <end position="232"/>
    </location>
</feature>
<dbReference type="EC" id="4.1.3.17" evidence="4"/>
<organism evidence="12 13">
    <name type="scientific">Klebsiella pneumoniae</name>
    <dbReference type="NCBI Taxonomy" id="573"/>
    <lineage>
        <taxon>Bacteria</taxon>
        <taxon>Pseudomonadati</taxon>
        <taxon>Pseudomonadota</taxon>
        <taxon>Gammaproteobacteria</taxon>
        <taxon>Enterobacterales</taxon>
        <taxon>Enterobacteriaceae</taxon>
        <taxon>Klebsiella/Raoultella group</taxon>
        <taxon>Klebsiella</taxon>
        <taxon>Klebsiella pneumoniae complex</taxon>
    </lineage>
</organism>
<evidence type="ECO:0000256" key="4">
    <source>
        <dbReference type="ARBA" id="ARBA00012213"/>
    </source>
</evidence>
<evidence type="ECO:0000256" key="1">
    <source>
        <dbReference type="ARBA" id="ARBA00001342"/>
    </source>
</evidence>
<dbReference type="InterPro" id="IPR005493">
    <property type="entry name" value="RraA/RraA-like"/>
</dbReference>
<evidence type="ECO:0000256" key="10">
    <source>
        <dbReference type="PIRSR" id="PIRSR605493-1"/>
    </source>
</evidence>
<dbReference type="GO" id="GO:0072329">
    <property type="term" value="P:monocarboxylic acid catabolic process"/>
    <property type="evidence" value="ECO:0007669"/>
    <property type="project" value="UniProtKB-ARBA"/>
</dbReference>
<dbReference type="CDD" id="cd16841">
    <property type="entry name" value="RraA_family"/>
    <property type="match status" value="1"/>
</dbReference>